<dbReference type="PANTHER" id="PTHR45662">
    <property type="entry name" value="PHOSPHATIDYLINOSITIDE PHOSPHATASE SAC1"/>
    <property type="match status" value="1"/>
</dbReference>
<dbReference type="InterPro" id="IPR002013">
    <property type="entry name" value="SAC_dom"/>
</dbReference>
<dbReference type="GO" id="GO:0046856">
    <property type="term" value="P:phosphatidylinositol dephosphorylation"/>
    <property type="evidence" value="ECO:0007669"/>
    <property type="project" value="TreeGrafter"/>
</dbReference>
<dbReference type="STRING" id="418985.A0A1V9X6P6"/>
<dbReference type="PANTHER" id="PTHR45662:SF8">
    <property type="entry name" value="PHOSPHATIDYLINOSITIDE PHOSPHATASE SAC2"/>
    <property type="match status" value="1"/>
</dbReference>
<accession>A0A1V9X6P6</accession>
<dbReference type="OrthoDB" id="405996at2759"/>
<gene>
    <name evidence="2" type="ORF">BIW11_04426</name>
</gene>
<protein>
    <submittedName>
        <fullName evidence="2">Phosphatidylinositide phosphatase SAC2 isoform 1</fullName>
    </submittedName>
</protein>
<dbReference type="GO" id="GO:2001135">
    <property type="term" value="P:regulation of endocytic recycling"/>
    <property type="evidence" value="ECO:0007669"/>
    <property type="project" value="TreeGrafter"/>
</dbReference>
<dbReference type="GO" id="GO:0005769">
    <property type="term" value="C:early endosome"/>
    <property type="evidence" value="ECO:0007669"/>
    <property type="project" value="TreeGrafter"/>
</dbReference>
<evidence type="ECO:0000313" key="3">
    <source>
        <dbReference type="Proteomes" id="UP000192247"/>
    </source>
</evidence>
<proteinExistence type="predicted"/>
<keyword evidence="3" id="KW-1185">Reference proteome</keyword>
<evidence type="ECO:0000259" key="1">
    <source>
        <dbReference type="PROSITE" id="PS50275"/>
    </source>
</evidence>
<dbReference type="GO" id="GO:0045334">
    <property type="term" value="C:clathrin-coated endocytic vesicle"/>
    <property type="evidence" value="ECO:0007669"/>
    <property type="project" value="TreeGrafter"/>
</dbReference>
<name>A0A1V9X6P6_9ACAR</name>
<evidence type="ECO:0000313" key="2">
    <source>
        <dbReference type="EMBL" id="OQR69164.1"/>
    </source>
</evidence>
<dbReference type="EMBL" id="MNPL01021972">
    <property type="protein sequence ID" value="OQR69164.1"/>
    <property type="molecule type" value="Genomic_DNA"/>
</dbReference>
<comment type="caution">
    <text evidence="2">The sequence shown here is derived from an EMBL/GenBank/DDBJ whole genome shotgun (WGS) entry which is preliminary data.</text>
</comment>
<dbReference type="Pfam" id="PF02383">
    <property type="entry name" value="Syja_N"/>
    <property type="match status" value="1"/>
</dbReference>
<dbReference type="GO" id="GO:0043812">
    <property type="term" value="F:phosphatidylinositol-4-phosphate phosphatase activity"/>
    <property type="evidence" value="ECO:0007669"/>
    <property type="project" value="TreeGrafter"/>
</dbReference>
<feature type="non-terminal residue" evidence="2">
    <location>
        <position position="168"/>
    </location>
</feature>
<organism evidence="2 3">
    <name type="scientific">Tropilaelaps mercedesae</name>
    <dbReference type="NCBI Taxonomy" id="418985"/>
    <lineage>
        <taxon>Eukaryota</taxon>
        <taxon>Metazoa</taxon>
        <taxon>Ecdysozoa</taxon>
        <taxon>Arthropoda</taxon>
        <taxon>Chelicerata</taxon>
        <taxon>Arachnida</taxon>
        <taxon>Acari</taxon>
        <taxon>Parasitiformes</taxon>
        <taxon>Mesostigmata</taxon>
        <taxon>Gamasina</taxon>
        <taxon>Dermanyssoidea</taxon>
        <taxon>Laelapidae</taxon>
        <taxon>Tropilaelaps</taxon>
    </lineage>
</organism>
<dbReference type="InParanoid" id="A0A1V9X6P6"/>
<dbReference type="Proteomes" id="UP000192247">
    <property type="component" value="Unassembled WGS sequence"/>
</dbReference>
<feature type="domain" description="SAC" evidence="1">
    <location>
        <begin position="1"/>
        <end position="168"/>
    </location>
</feature>
<reference evidence="2 3" key="1">
    <citation type="journal article" date="2017" name="Gigascience">
        <title>Draft genome of the honey bee ectoparasitic mite, Tropilaelaps mercedesae, is shaped by the parasitic life history.</title>
        <authorList>
            <person name="Dong X."/>
            <person name="Armstrong S.D."/>
            <person name="Xia D."/>
            <person name="Makepeace B.L."/>
            <person name="Darby A.C."/>
            <person name="Kadowaki T."/>
        </authorList>
    </citation>
    <scope>NUCLEOTIDE SEQUENCE [LARGE SCALE GENOMIC DNA]</scope>
    <source>
        <strain evidence="2">Wuxi-XJTLU</strain>
    </source>
</reference>
<sequence>MWIQCNPPAQARFFNMILLSRRSRYRAGTRYKRRGVDEEGRCANFVETEQMFEFGRHVVSFVLVRGSVPLFWSQPGIKYRPPPQLDRSDEETEIAFRKHFEQQLEIYGRQVIISLVEQSGKEGVIARAYLEHILRFDCSRLAYVAFDFHDYCRGMHFENVAILISKLK</sequence>
<dbReference type="AlphaFoldDB" id="A0A1V9X6P6"/>
<dbReference type="PROSITE" id="PS50275">
    <property type="entry name" value="SAC"/>
    <property type="match status" value="1"/>
</dbReference>